<dbReference type="Pfam" id="PF26327">
    <property type="entry name" value="LpqS"/>
    <property type="match status" value="1"/>
</dbReference>
<evidence type="ECO:0008006" key="4">
    <source>
        <dbReference type="Google" id="ProtNLM"/>
    </source>
</evidence>
<evidence type="ECO:0000313" key="2">
    <source>
        <dbReference type="EMBL" id="MDM3930132.1"/>
    </source>
</evidence>
<name>A0ABT7PA11_MYCIT</name>
<feature type="transmembrane region" description="Helical" evidence="1">
    <location>
        <begin position="72"/>
        <end position="92"/>
    </location>
</feature>
<keyword evidence="1" id="KW-0812">Transmembrane</keyword>
<evidence type="ECO:0000313" key="3">
    <source>
        <dbReference type="Proteomes" id="UP001529272"/>
    </source>
</evidence>
<keyword evidence="1" id="KW-0472">Membrane</keyword>
<dbReference type="RefSeq" id="WP_054585472.1">
    <property type="nucleotide sequence ID" value="NZ_CP012885.2"/>
</dbReference>
<evidence type="ECO:0000256" key="1">
    <source>
        <dbReference type="SAM" id="Phobius"/>
    </source>
</evidence>
<accession>A0ABT7PA11</accession>
<gene>
    <name evidence="2" type="ORF">QRB35_29760</name>
</gene>
<dbReference type="InterPro" id="IPR058714">
    <property type="entry name" value="LpqS"/>
</dbReference>
<sequence>MIVVAAVVWALVAVGAHGALMSAEHHSAHAAHPLLTSLGAEFAVNVDHAHLVGGSAASHHPEQFASAVLPNLPALSLAALGVVVAVLALAAMPDGLVLPAGRGPPGGLALVVTGRDRLTRFCLARR</sequence>
<protein>
    <recommendedName>
        <fullName evidence="4">Lipoprotein LpqS</fullName>
    </recommendedName>
</protein>
<dbReference type="EMBL" id="JASZZX010000062">
    <property type="protein sequence ID" value="MDM3930132.1"/>
    <property type="molecule type" value="Genomic_DNA"/>
</dbReference>
<keyword evidence="1" id="KW-1133">Transmembrane helix</keyword>
<comment type="caution">
    <text evidence="2">The sequence shown here is derived from an EMBL/GenBank/DDBJ whole genome shotgun (WGS) entry which is preliminary data.</text>
</comment>
<reference evidence="2 3" key="1">
    <citation type="submission" date="2023-06" db="EMBL/GenBank/DDBJ databases">
        <title>Itaconate inhibition of nontuberculous mycobacteria.</title>
        <authorList>
            <person name="Breen P."/>
            <person name="Zimbric M."/>
            <person name="Caverly L."/>
        </authorList>
    </citation>
    <scope>NUCLEOTIDE SEQUENCE [LARGE SCALE GENOMIC DNA]</scope>
    <source>
        <strain evidence="2 3">FLAC1071</strain>
    </source>
</reference>
<organism evidence="2 3">
    <name type="scientific">Mycobacterium intracellulare subsp. chimaera</name>
    <dbReference type="NCBI Taxonomy" id="222805"/>
    <lineage>
        <taxon>Bacteria</taxon>
        <taxon>Bacillati</taxon>
        <taxon>Actinomycetota</taxon>
        <taxon>Actinomycetes</taxon>
        <taxon>Mycobacteriales</taxon>
        <taxon>Mycobacteriaceae</taxon>
        <taxon>Mycobacterium</taxon>
        <taxon>Mycobacterium avium complex (MAC)</taxon>
    </lineage>
</organism>
<keyword evidence="3" id="KW-1185">Reference proteome</keyword>
<dbReference type="Proteomes" id="UP001529272">
    <property type="component" value="Unassembled WGS sequence"/>
</dbReference>
<reference evidence="3" key="2">
    <citation type="submission" date="2023-06" db="EMBL/GenBank/DDBJ databases">
        <title>Itaconate inhibition of nontuberculous mycobacteria.</title>
        <authorList>
            <person name="Spilker T."/>
        </authorList>
    </citation>
    <scope>NUCLEOTIDE SEQUENCE [LARGE SCALE GENOMIC DNA]</scope>
    <source>
        <strain evidence="3">FLAC1071</strain>
    </source>
</reference>
<proteinExistence type="predicted"/>